<dbReference type="PROSITE" id="PS50937">
    <property type="entry name" value="HTH_MERR_2"/>
    <property type="match status" value="1"/>
</dbReference>
<evidence type="ECO:0000313" key="4">
    <source>
        <dbReference type="EMBL" id="GGG12161.1"/>
    </source>
</evidence>
<dbReference type="PANTHER" id="PTHR30204">
    <property type="entry name" value="REDOX-CYCLING DRUG-SENSING TRANSCRIPTIONAL ACTIVATOR SOXR"/>
    <property type="match status" value="1"/>
</dbReference>
<dbReference type="InterPro" id="IPR047057">
    <property type="entry name" value="MerR_fam"/>
</dbReference>
<sequence>MQTIQQVAKQFAISARTLRYYEELGLLTPKRTETGQRLYSKKEMVKLQLVMRGKRFGFTLDEIKEMVLLFDLDRTGKKQLQRTIAYGEEKLAEIDEKIAELYEIKREMEQLNTIFKRKLNKLEE</sequence>
<dbReference type="SMART" id="SM00422">
    <property type="entry name" value="HTH_MERR"/>
    <property type="match status" value="1"/>
</dbReference>
<keyword evidence="1" id="KW-0238">DNA-binding</keyword>
<keyword evidence="5" id="KW-1185">Reference proteome</keyword>
<feature type="domain" description="HTH merR-type" evidence="3">
    <location>
        <begin position="1"/>
        <end position="69"/>
    </location>
</feature>
<dbReference type="Gene3D" id="1.10.1660.10">
    <property type="match status" value="1"/>
</dbReference>
<dbReference type="InterPro" id="IPR000551">
    <property type="entry name" value="MerR-type_HTH_dom"/>
</dbReference>
<keyword evidence="2" id="KW-0175">Coiled coil</keyword>
<dbReference type="GO" id="GO:0003700">
    <property type="term" value="F:DNA-binding transcription factor activity"/>
    <property type="evidence" value="ECO:0007669"/>
    <property type="project" value="InterPro"/>
</dbReference>
<dbReference type="PANTHER" id="PTHR30204:SF58">
    <property type="entry name" value="HTH-TYPE TRANSCRIPTIONAL REGULATOR YFMP"/>
    <property type="match status" value="1"/>
</dbReference>
<evidence type="ECO:0000256" key="1">
    <source>
        <dbReference type="ARBA" id="ARBA00023125"/>
    </source>
</evidence>
<gene>
    <name evidence="4" type="ORF">GCM10007425_03150</name>
</gene>
<dbReference type="Pfam" id="PF13411">
    <property type="entry name" value="MerR_1"/>
    <property type="match status" value="1"/>
</dbReference>
<dbReference type="InterPro" id="IPR009061">
    <property type="entry name" value="DNA-bd_dom_put_sf"/>
</dbReference>
<dbReference type="AlphaFoldDB" id="A0A917D611"/>
<evidence type="ECO:0000313" key="5">
    <source>
        <dbReference type="Proteomes" id="UP000616608"/>
    </source>
</evidence>
<reference evidence="4" key="2">
    <citation type="submission" date="2020-09" db="EMBL/GenBank/DDBJ databases">
        <authorList>
            <person name="Sun Q."/>
            <person name="Zhou Y."/>
        </authorList>
    </citation>
    <scope>NUCLEOTIDE SEQUENCE</scope>
    <source>
        <strain evidence="4">CGMCC 1.15760</strain>
    </source>
</reference>
<dbReference type="SUPFAM" id="SSF46955">
    <property type="entry name" value="Putative DNA-binding domain"/>
    <property type="match status" value="1"/>
</dbReference>
<protein>
    <submittedName>
        <fullName evidence="4">MerR family transcriptional regulator</fullName>
    </submittedName>
</protein>
<dbReference type="RefSeq" id="WP_188613254.1">
    <property type="nucleotide sequence ID" value="NZ_BMJT01000001.1"/>
</dbReference>
<dbReference type="GO" id="GO:0003677">
    <property type="term" value="F:DNA binding"/>
    <property type="evidence" value="ECO:0007669"/>
    <property type="project" value="UniProtKB-KW"/>
</dbReference>
<reference evidence="4" key="1">
    <citation type="journal article" date="2014" name="Int. J. Syst. Evol. Microbiol.">
        <title>Complete genome sequence of Corynebacterium casei LMG S-19264T (=DSM 44701T), isolated from a smear-ripened cheese.</title>
        <authorList>
            <consortium name="US DOE Joint Genome Institute (JGI-PGF)"/>
            <person name="Walter F."/>
            <person name="Albersmeier A."/>
            <person name="Kalinowski J."/>
            <person name="Ruckert C."/>
        </authorList>
    </citation>
    <scope>NUCLEOTIDE SEQUENCE</scope>
    <source>
        <strain evidence="4">CGMCC 1.15760</strain>
    </source>
</reference>
<evidence type="ECO:0000256" key="2">
    <source>
        <dbReference type="SAM" id="Coils"/>
    </source>
</evidence>
<dbReference type="EMBL" id="BMJT01000001">
    <property type="protein sequence ID" value="GGG12161.1"/>
    <property type="molecule type" value="Genomic_DNA"/>
</dbReference>
<name>A0A917D611_9BACI</name>
<accession>A0A917D611</accession>
<evidence type="ECO:0000259" key="3">
    <source>
        <dbReference type="PROSITE" id="PS50937"/>
    </source>
</evidence>
<organism evidence="4 5">
    <name type="scientific">Lysinibacillus alkalisoli</name>
    <dbReference type="NCBI Taxonomy" id="1911548"/>
    <lineage>
        <taxon>Bacteria</taxon>
        <taxon>Bacillati</taxon>
        <taxon>Bacillota</taxon>
        <taxon>Bacilli</taxon>
        <taxon>Bacillales</taxon>
        <taxon>Bacillaceae</taxon>
        <taxon>Lysinibacillus</taxon>
    </lineage>
</organism>
<proteinExistence type="predicted"/>
<feature type="coiled-coil region" evidence="2">
    <location>
        <begin position="77"/>
        <end position="114"/>
    </location>
</feature>
<dbReference type="PRINTS" id="PR00040">
    <property type="entry name" value="HTHMERR"/>
</dbReference>
<comment type="caution">
    <text evidence="4">The sequence shown here is derived from an EMBL/GenBank/DDBJ whole genome shotgun (WGS) entry which is preliminary data.</text>
</comment>
<dbReference type="Proteomes" id="UP000616608">
    <property type="component" value="Unassembled WGS sequence"/>
</dbReference>